<name>A0A0L6VFQ1_9BASI</name>
<dbReference type="Proteomes" id="UP000037035">
    <property type="component" value="Unassembled WGS sequence"/>
</dbReference>
<organism evidence="2 3">
    <name type="scientific">Puccinia sorghi</name>
    <dbReference type="NCBI Taxonomy" id="27349"/>
    <lineage>
        <taxon>Eukaryota</taxon>
        <taxon>Fungi</taxon>
        <taxon>Dikarya</taxon>
        <taxon>Basidiomycota</taxon>
        <taxon>Pucciniomycotina</taxon>
        <taxon>Pucciniomycetes</taxon>
        <taxon>Pucciniales</taxon>
        <taxon>Pucciniaceae</taxon>
        <taxon>Puccinia</taxon>
    </lineage>
</organism>
<sequence>MTMLIESTCMQVNLGTQCFWARDINPKFKSPDLKREYTSKQNDQPNRVTSSGSSTPFGQEILVSSSRGNTQASTMNISHRGHINIPDITQVAKLVINATEIIMPILFLQYIRNNTSKKTCSTACSLHAETPWKLLLLLQPYSKMTVPKHLNMQKCGFWMAAWLEHAACQLHALNSRTLNHVELTNMCSQLSYSMIFHIINLTAHLLSYTSRTLRKLPNTQKLSYLFWSTSEAHMKKVNSAFRYCCPYSTGFSTNNFLRSCSCHWNPFPPPSTLLIVCTESFCSDFYKFIPCKTPPKVSLITYNSQNIPCLSQKEESFDLSGFSSLNQLTPSKNPNQILINTHSTISVCEITGDGRKKEGQYLRSKHLGFRTLHSAENYEYLGTGEPPFNRCCMSALIHCKQKLTQLPAVDMQHSPAKLQSKLHILVGSLLEKGWSNNRSFLGCMSTVGKKDFQDLGQILKISPLFSYSILSIICRMILDPILFNTAPPKFQTLKKKKSTISQTPTTPKPQLSTPTQLKKPSNPVNN</sequence>
<dbReference type="VEuPathDB" id="FungiDB:VP01_1748g5"/>
<gene>
    <name evidence="2" type="ORF">VP01_1748g5</name>
</gene>
<dbReference type="AlphaFoldDB" id="A0A0L6VFQ1"/>
<reference evidence="2 3" key="1">
    <citation type="submission" date="2015-08" db="EMBL/GenBank/DDBJ databases">
        <title>Next Generation Sequencing and Analysis of the Genome of Puccinia sorghi L Schw, the Causal Agent of Maize Common Rust.</title>
        <authorList>
            <person name="Rochi L."/>
            <person name="Burguener G."/>
            <person name="Darino M."/>
            <person name="Turjanski A."/>
            <person name="Kreff E."/>
            <person name="Dieguez M.J."/>
            <person name="Sacco F."/>
        </authorList>
    </citation>
    <scope>NUCLEOTIDE SEQUENCE [LARGE SCALE GENOMIC DNA]</scope>
    <source>
        <strain evidence="2 3">RO10H11247</strain>
    </source>
</reference>
<protein>
    <submittedName>
        <fullName evidence="2">Uncharacterized protein</fullName>
    </submittedName>
</protein>
<feature type="compositionally biased region" description="Polar residues" evidence="1">
    <location>
        <begin position="39"/>
        <end position="60"/>
    </location>
</feature>
<evidence type="ECO:0000313" key="3">
    <source>
        <dbReference type="Proteomes" id="UP000037035"/>
    </source>
</evidence>
<feature type="compositionally biased region" description="Polar residues" evidence="1">
    <location>
        <begin position="499"/>
        <end position="526"/>
    </location>
</feature>
<feature type="region of interest" description="Disordered" evidence="1">
    <location>
        <begin position="493"/>
        <end position="526"/>
    </location>
</feature>
<dbReference type="EMBL" id="LAVV01006557">
    <property type="protein sequence ID" value="KNZ59367.1"/>
    <property type="molecule type" value="Genomic_DNA"/>
</dbReference>
<evidence type="ECO:0000256" key="1">
    <source>
        <dbReference type="SAM" id="MobiDB-lite"/>
    </source>
</evidence>
<accession>A0A0L6VFQ1</accession>
<feature type="region of interest" description="Disordered" evidence="1">
    <location>
        <begin position="36"/>
        <end position="60"/>
    </location>
</feature>
<evidence type="ECO:0000313" key="2">
    <source>
        <dbReference type="EMBL" id="KNZ59367.1"/>
    </source>
</evidence>
<proteinExistence type="predicted"/>
<comment type="caution">
    <text evidence="2">The sequence shown here is derived from an EMBL/GenBank/DDBJ whole genome shotgun (WGS) entry which is preliminary data.</text>
</comment>
<keyword evidence="3" id="KW-1185">Reference proteome</keyword>